<evidence type="ECO:0000313" key="2">
    <source>
        <dbReference type="EMBL" id="MFB9075324.1"/>
    </source>
</evidence>
<dbReference type="EMBL" id="JBHMFI010000023">
    <property type="protein sequence ID" value="MFB9075324.1"/>
    <property type="molecule type" value="Genomic_DNA"/>
</dbReference>
<comment type="caution">
    <text evidence="2">The sequence shown here is derived from an EMBL/GenBank/DDBJ whole genome shotgun (WGS) entry which is preliminary data.</text>
</comment>
<organism evidence="2 3">
    <name type="scientific">Citricoccus parietis</name>
    <dbReference type="NCBI Taxonomy" id="592307"/>
    <lineage>
        <taxon>Bacteria</taxon>
        <taxon>Bacillati</taxon>
        <taxon>Actinomycetota</taxon>
        <taxon>Actinomycetes</taxon>
        <taxon>Micrococcales</taxon>
        <taxon>Micrococcaceae</taxon>
        <taxon>Citricoccus</taxon>
    </lineage>
</organism>
<dbReference type="EMBL" id="JBHMFI010000014">
    <property type="protein sequence ID" value="MFB9075118.1"/>
    <property type="molecule type" value="Genomic_DNA"/>
</dbReference>
<gene>
    <name evidence="1" type="ORF">ACFFX0_29645</name>
    <name evidence="2" type="ORF">ACFFX0_30800</name>
</gene>
<name>A0ABV5G8U7_9MICC</name>
<sequence length="68" mass="7493">MNTATDALARLRRARHGHGIVRSCTPAVRSHRHGILVWQAAGPLPTERLQHARSLSGTISVAGRRHRL</sequence>
<protein>
    <submittedName>
        <fullName evidence="2">Uncharacterized protein</fullName>
    </submittedName>
</protein>
<proteinExistence type="predicted"/>
<keyword evidence="3" id="KW-1185">Reference proteome</keyword>
<dbReference type="Proteomes" id="UP001589575">
    <property type="component" value="Unassembled WGS sequence"/>
</dbReference>
<reference evidence="2 3" key="1">
    <citation type="submission" date="2024-09" db="EMBL/GenBank/DDBJ databases">
        <authorList>
            <person name="Sun Q."/>
            <person name="Mori K."/>
        </authorList>
    </citation>
    <scope>NUCLEOTIDE SEQUENCE [LARGE SCALE GENOMIC DNA]</scope>
    <source>
        <strain evidence="2 3">CCM 7609</strain>
    </source>
</reference>
<evidence type="ECO:0000313" key="3">
    <source>
        <dbReference type="Proteomes" id="UP001589575"/>
    </source>
</evidence>
<evidence type="ECO:0000313" key="1">
    <source>
        <dbReference type="EMBL" id="MFB9075118.1"/>
    </source>
</evidence>
<accession>A0ABV5G8U7</accession>